<dbReference type="PROSITE" id="PS51194">
    <property type="entry name" value="HELICASE_CTER"/>
    <property type="match status" value="1"/>
</dbReference>
<feature type="region of interest" description="Disordered" evidence="9">
    <location>
        <begin position="1"/>
        <end position="23"/>
    </location>
</feature>
<feature type="compositionally biased region" description="Basic and acidic residues" evidence="9">
    <location>
        <begin position="61"/>
        <end position="76"/>
    </location>
</feature>
<evidence type="ECO:0000259" key="12">
    <source>
        <dbReference type="PROSITE" id="PS51195"/>
    </source>
</evidence>
<comment type="domain">
    <text evidence="8">The Q motif is unique to and characteristic of the DEAD box family of RNA helicases and controls ATP binding and hydrolysis.</text>
</comment>
<dbReference type="GO" id="GO:0003723">
    <property type="term" value="F:RNA binding"/>
    <property type="evidence" value="ECO:0007669"/>
    <property type="project" value="UniProtKB-UniRule"/>
</dbReference>
<proteinExistence type="inferred from homology"/>
<feature type="domain" description="Helicase ATP-binding" evidence="10">
    <location>
        <begin position="193"/>
        <end position="412"/>
    </location>
</feature>
<protein>
    <recommendedName>
        <fullName evidence="8">ATP-dependent RNA helicase</fullName>
        <ecNumber evidence="8">3.6.4.13</ecNumber>
    </recommendedName>
</protein>
<keyword evidence="3 7" id="KW-0347">Helicase</keyword>
<evidence type="ECO:0000256" key="3">
    <source>
        <dbReference type="ARBA" id="ARBA00022806"/>
    </source>
</evidence>
<feature type="compositionally biased region" description="Basic and acidic residues" evidence="9">
    <location>
        <begin position="705"/>
        <end position="724"/>
    </location>
</feature>
<keyword evidence="4 7" id="KW-0067">ATP-binding</keyword>
<dbReference type="InterPro" id="IPR027417">
    <property type="entry name" value="P-loop_NTPase"/>
</dbReference>
<feature type="domain" description="Helicase C-terminal" evidence="11">
    <location>
        <begin position="527"/>
        <end position="685"/>
    </location>
</feature>
<keyword evidence="2 7" id="KW-0378">Hydrolase</keyword>
<accession>A0A0G4EMC1</accession>
<feature type="region of interest" description="Disordered" evidence="9">
    <location>
        <begin position="50"/>
        <end position="140"/>
    </location>
</feature>
<dbReference type="PANTHER" id="PTHR24031">
    <property type="entry name" value="RNA HELICASE"/>
    <property type="match status" value="1"/>
</dbReference>
<keyword evidence="1 7" id="KW-0547">Nucleotide-binding</keyword>
<dbReference type="FunCoup" id="A0A0G4EMC1">
    <property type="interactions" value="100"/>
</dbReference>
<evidence type="ECO:0000313" key="14">
    <source>
        <dbReference type="Proteomes" id="UP000041254"/>
    </source>
</evidence>
<dbReference type="STRING" id="1169540.A0A0G4EMC1"/>
<evidence type="ECO:0000256" key="8">
    <source>
        <dbReference type="RuleBase" id="RU365068"/>
    </source>
</evidence>
<dbReference type="InterPro" id="IPR014014">
    <property type="entry name" value="RNA_helicase_DEAD_Q_motif"/>
</dbReference>
<dbReference type="Proteomes" id="UP000041254">
    <property type="component" value="Unassembled WGS sequence"/>
</dbReference>
<evidence type="ECO:0000256" key="1">
    <source>
        <dbReference type="ARBA" id="ARBA00022741"/>
    </source>
</evidence>
<dbReference type="PROSITE" id="PS51195">
    <property type="entry name" value="Q_MOTIF"/>
    <property type="match status" value="1"/>
</dbReference>
<evidence type="ECO:0000256" key="9">
    <source>
        <dbReference type="SAM" id="MobiDB-lite"/>
    </source>
</evidence>
<dbReference type="PROSITE" id="PS00039">
    <property type="entry name" value="DEAD_ATP_HELICASE"/>
    <property type="match status" value="1"/>
</dbReference>
<evidence type="ECO:0000256" key="6">
    <source>
        <dbReference type="PROSITE-ProRule" id="PRU00552"/>
    </source>
</evidence>
<name>A0A0G4EMC1_VITBC</name>
<dbReference type="InParanoid" id="A0A0G4EMC1"/>
<dbReference type="Pfam" id="PF00271">
    <property type="entry name" value="Helicase_C"/>
    <property type="match status" value="1"/>
</dbReference>
<dbReference type="EMBL" id="CDMY01000267">
    <property type="protein sequence ID" value="CEL98314.1"/>
    <property type="molecule type" value="Genomic_DNA"/>
</dbReference>
<dbReference type="GO" id="GO:0016787">
    <property type="term" value="F:hydrolase activity"/>
    <property type="evidence" value="ECO:0007669"/>
    <property type="project" value="UniProtKB-KW"/>
</dbReference>
<dbReference type="OMA" id="ACMHKSS"/>
<evidence type="ECO:0000256" key="7">
    <source>
        <dbReference type="RuleBase" id="RU000492"/>
    </source>
</evidence>
<dbReference type="InterPro" id="IPR001650">
    <property type="entry name" value="Helicase_C-like"/>
</dbReference>
<dbReference type="CDD" id="cd18787">
    <property type="entry name" value="SF2_C_DEAD"/>
    <property type="match status" value="1"/>
</dbReference>
<evidence type="ECO:0000256" key="2">
    <source>
        <dbReference type="ARBA" id="ARBA00022801"/>
    </source>
</evidence>
<dbReference type="InterPro" id="IPR011545">
    <property type="entry name" value="DEAD/DEAH_box_helicase_dom"/>
</dbReference>
<organism evidence="13 14">
    <name type="scientific">Vitrella brassicaformis (strain CCMP3155)</name>
    <dbReference type="NCBI Taxonomy" id="1169540"/>
    <lineage>
        <taxon>Eukaryota</taxon>
        <taxon>Sar</taxon>
        <taxon>Alveolata</taxon>
        <taxon>Colpodellida</taxon>
        <taxon>Vitrellaceae</taxon>
        <taxon>Vitrella</taxon>
    </lineage>
</organism>
<dbReference type="Gene3D" id="3.40.50.300">
    <property type="entry name" value="P-loop containing nucleotide triphosphate hydrolases"/>
    <property type="match status" value="2"/>
</dbReference>
<dbReference type="GO" id="GO:0005524">
    <property type="term" value="F:ATP binding"/>
    <property type="evidence" value="ECO:0007669"/>
    <property type="project" value="UniProtKB-UniRule"/>
</dbReference>
<feature type="region of interest" description="Disordered" evidence="9">
    <location>
        <begin position="705"/>
        <end position="758"/>
    </location>
</feature>
<evidence type="ECO:0000256" key="4">
    <source>
        <dbReference type="ARBA" id="ARBA00022840"/>
    </source>
</evidence>
<evidence type="ECO:0000313" key="13">
    <source>
        <dbReference type="EMBL" id="CEL98314.1"/>
    </source>
</evidence>
<dbReference type="PhylomeDB" id="A0A0G4EMC1"/>
<dbReference type="AlphaFoldDB" id="A0A0G4EMC1"/>
<dbReference type="OrthoDB" id="4310724at2759"/>
<dbReference type="EC" id="3.6.4.13" evidence="8"/>
<feature type="domain" description="DEAD-box RNA helicase Q" evidence="12">
    <location>
        <begin position="161"/>
        <end position="189"/>
    </location>
</feature>
<dbReference type="VEuPathDB" id="CryptoDB:Vbra_7918"/>
<comment type="catalytic activity">
    <reaction evidence="8">
        <text>ATP + H2O = ADP + phosphate + H(+)</text>
        <dbReference type="Rhea" id="RHEA:13065"/>
        <dbReference type="ChEBI" id="CHEBI:15377"/>
        <dbReference type="ChEBI" id="CHEBI:15378"/>
        <dbReference type="ChEBI" id="CHEBI:30616"/>
        <dbReference type="ChEBI" id="CHEBI:43474"/>
        <dbReference type="ChEBI" id="CHEBI:456216"/>
        <dbReference type="EC" id="3.6.4.13"/>
    </reaction>
</comment>
<dbReference type="InterPro" id="IPR014001">
    <property type="entry name" value="Helicase_ATP-bd"/>
</dbReference>
<gene>
    <name evidence="13" type="ORF">Vbra_7918</name>
</gene>
<evidence type="ECO:0000259" key="11">
    <source>
        <dbReference type="PROSITE" id="PS51194"/>
    </source>
</evidence>
<keyword evidence="5 8" id="KW-0694">RNA-binding</keyword>
<dbReference type="SMART" id="SM00490">
    <property type="entry name" value="HELICc"/>
    <property type="match status" value="1"/>
</dbReference>
<feature type="short sequence motif" description="Q motif" evidence="6">
    <location>
        <begin position="161"/>
        <end position="189"/>
    </location>
</feature>
<evidence type="ECO:0000259" key="10">
    <source>
        <dbReference type="PROSITE" id="PS51192"/>
    </source>
</evidence>
<evidence type="ECO:0000256" key="5">
    <source>
        <dbReference type="ARBA" id="ARBA00022884"/>
    </source>
</evidence>
<dbReference type="InterPro" id="IPR000629">
    <property type="entry name" value="RNA-helicase_DEAD-box_CS"/>
</dbReference>
<comment type="similarity">
    <text evidence="7">Belongs to the DEAD box helicase family.</text>
</comment>
<sequence>MKRRREVGDGSSSDGPHPPKWKAVTLDPQLLSGLQGEGFSMLEELDEGEAPMVFQHRRGTTRKEANDKKGAARDADAAATVADGPSKRNREIKKKKKPSYRDDDARAALLRALKAKKRSQEASAASPAPAPAPAPARPSADDLWEELPSLLERLPDWECLDYGGEALLHPAVLRALLDRGFTTPTPIQKATLTPALRDRKDIVGAAETGSGKTLAFGIPIVCSLLISADRKKQRYIEKMHKRAERGEDVDMDAEPMADEPMLRSLVVLPSRELAVQVAAHLQAIMGYTNLKCVCVVGGMAVPKQHRLLDQKPQVLVGTPGRLWALTGGLNPALSAGESHPYLSDLSGVRHLVLDEADRLIEKGHFRDLTSLLDKLYTQCMARDQLQAFVFSATLAMPPRPDKSLPPKKKKKKQKQKDLSATTSVPDEGCLELQPLMERLRLRPKRLFTVDLTTSTQDKTTYGGEDTDADAGSGGLAGAQGGVVKVERQRVDREGAGKVKAGVKLPEGLMLTMLHCASKDKEMHLMLFLLQYFASSPSASSASRVLVFVNAITYVYRLDPLLSLLLHTSGNHSNVMVAGLHANLKQAQRLKRMDRFRSSGRGVLVCTDVAARGLDLPQVDAVIHLQPPRDPPTFVHRSGRTARALREGLCVCFCGPGDVTHWNRIFSAIGRDPRQAPPPPQMAAVTSREIADGRRVFALANEIEKAEHKMSKEKREKSWMQRTAEEAELPWNDDDHGGQDDSDDELSTSESALRRRLSERRAQLEAELEKLCTQLA</sequence>
<reference evidence="13 14" key="1">
    <citation type="submission" date="2014-11" db="EMBL/GenBank/DDBJ databases">
        <authorList>
            <person name="Zhu J."/>
            <person name="Qi W."/>
            <person name="Song R."/>
        </authorList>
    </citation>
    <scope>NUCLEOTIDE SEQUENCE [LARGE SCALE GENOMIC DNA]</scope>
</reference>
<dbReference type="GO" id="GO:0003724">
    <property type="term" value="F:RNA helicase activity"/>
    <property type="evidence" value="ECO:0007669"/>
    <property type="project" value="UniProtKB-EC"/>
</dbReference>
<feature type="compositionally biased region" description="Basic residues" evidence="9">
    <location>
        <begin position="405"/>
        <end position="414"/>
    </location>
</feature>
<dbReference type="PROSITE" id="PS51192">
    <property type="entry name" value="HELICASE_ATP_BIND_1"/>
    <property type="match status" value="1"/>
</dbReference>
<dbReference type="SMART" id="SM00487">
    <property type="entry name" value="DEXDc"/>
    <property type="match status" value="1"/>
</dbReference>
<dbReference type="SUPFAM" id="SSF52540">
    <property type="entry name" value="P-loop containing nucleoside triphosphate hydrolases"/>
    <property type="match status" value="1"/>
</dbReference>
<keyword evidence="14" id="KW-1185">Reference proteome</keyword>
<feature type="region of interest" description="Disordered" evidence="9">
    <location>
        <begin position="396"/>
        <end position="424"/>
    </location>
</feature>
<dbReference type="Pfam" id="PF00270">
    <property type="entry name" value="DEAD"/>
    <property type="match status" value="1"/>
</dbReference>
<comment type="function">
    <text evidence="8">RNA helicase.</text>
</comment>